<organism evidence="5 6">
    <name type="scientific">Eublepharis macularius</name>
    <name type="common">Leopard gecko</name>
    <name type="synonym">Cyrtodactylus macularius</name>
    <dbReference type="NCBI Taxonomy" id="481883"/>
    <lineage>
        <taxon>Eukaryota</taxon>
        <taxon>Metazoa</taxon>
        <taxon>Chordata</taxon>
        <taxon>Craniata</taxon>
        <taxon>Vertebrata</taxon>
        <taxon>Euteleostomi</taxon>
        <taxon>Lepidosauria</taxon>
        <taxon>Squamata</taxon>
        <taxon>Bifurcata</taxon>
        <taxon>Gekkota</taxon>
        <taxon>Eublepharidae</taxon>
        <taxon>Eublepharinae</taxon>
        <taxon>Eublepharis</taxon>
    </lineage>
</organism>
<dbReference type="InterPro" id="IPR019513">
    <property type="entry name" value="Centromere_CenpF_leu-rich_rpt"/>
</dbReference>
<feature type="coiled-coil region" evidence="1">
    <location>
        <begin position="1013"/>
        <end position="1131"/>
    </location>
</feature>
<dbReference type="GO" id="GO:0010389">
    <property type="term" value="P:regulation of G2/M transition of mitotic cell cycle"/>
    <property type="evidence" value="ECO:0007669"/>
    <property type="project" value="TreeGrafter"/>
</dbReference>
<feature type="compositionally biased region" description="Basic and acidic residues" evidence="2">
    <location>
        <begin position="1396"/>
        <end position="1406"/>
    </location>
</feature>
<evidence type="ECO:0000256" key="1">
    <source>
        <dbReference type="SAM" id="Coils"/>
    </source>
</evidence>
<feature type="coiled-coil region" evidence="1">
    <location>
        <begin position="2337"/>
        <end position="2392"/>
    </location>
</feature>
<dbReference type="GO" id="GO:0051310">
    <property type="term" value="P:metaphase chromosome alignment"/>
    <property type="evidence" value="ECO:0007669"/>
    <property type="project" value="TreeGrafter"/>
</dbReference>
<feature type="coiled-coil region" evidence="1">
    <location>
        <begin position="743"/>
        <end position="837"/>
    </location>
</feature>
<feature type="coiled-coil region" evidence="1">
    <location>
        <begin position="887"/>
        <end position="985"/>
    </location>
</feature>
<dbReference type="Proteomes" id="UP001190640">
    <property type="component" value="Chromosome 1"/>
</dbReference>
<feature type="coiled-coil region" evidence="1">
    <location>
        <begin position="1185"/>
        <end position="1248"/>
    </location>
</feature>
<dbReference type="Gene3D" id="1.10.287.2610">
    <property type="match status" value="1"/>
</dbReference>
<dbReference type="GO" id="GO:0008017">
    <property type="term" value="F:microtubule binding"/>
    <property type="evidence" value="ECO:0007669"/>
    <property type="project" value="InterPro"/>
</dbReference>
<evidence type="ECO:0000259" key="4">
    <source>
        <dbReference type="Pfam" id="PF10481"/>
    </source>
</evidence>
<feature type="compositionally biased region" description="Polar residues" evidence="2">
    <location>
        <begin position="136"/>
        <end position="155"/>
    </location>
</feature>
<dbReference type="RefSeq" id="XP_054852732.1">
    <property type="nucleotide sequence ID" value="XM_054996757.1"/>
</dbReference>
<dbReference type="GO" id="GO:0070840">
    <property type="term" value="F:dynein complex binding"/>
    <property type="evidence" value="ECO:0007669"/>
    <property type="project" value="InterPro"/>
</dbReference>
<evidence type="ECO:0000313" key="6">
    <source>
        <dbReference type="RefSeq" id="XP_054852732.1"/>
    </source>
</evidence>
<dbReference type="InterPro" id="IPR043513">
    <property type="entry name" value="Cenp-F"/>
</dbReference>
<dbReference type="PANTHER" id="PTHR18874">
    <property type="entry name" value="CMF/LEK/CENP CELL DIVISION-RELATED"/>
    <property type="match status" value="1"/>
</dbReference>
<keyword evidence="1" id="KW-0175">Coiled coil</keyword>
<accession>A0AA97KBD7</accession>
<name>A0AA97KBD7_EUBMA</name>
<feature type="coiled-coil region" evidence="1">
    <location>
        <begin position="1709"/>
        <end position="1743"/>
    </location>
</feature>
<feature type="domain" description="Centromere protein Cenp-F leucine-rich repeat-containing" evidence="3">
    <location>
        <begin position="1789"/>
        <end position="1927"/>
    </location>
</feature>
<evidence type="ECO:0000259" key="3">
    <source>
        <dbReference type="Pfam" id="PF10473"/>
    </source>
</evidence>
<dbReference type="GO" id="GO:0000775">
    <property type="term" value="C:chromosome, centromeric region"/>
    <property type="evidence" value="ECO:0007669"/>
    <property type="project" value="InterPro"/>
</dbReference>
<dbReference type="InterPro" id="IPR018463">
    <property type="entry name" value="Centromere_CenpF_N"/>
</dbReference>
<dbReference type="PANTHER" id="PTHR18874:SF10">
    <property type="entry name" value="CENTROMERE PROTEIN F"/>
    <property type="match status" value="1"/>
</dbReference>
<evidence type="ECO:0000256" key="2">
    <source>
        <dbReference type="SAM" id="MobiDB-lite"/>
    </source>
</evidence>
<dbReference type="Pfam" id="PF10473">
    <property type="entry name" value="CENP-F_leu_zip"/>
    <property type="match status" value="2"/>
</dbReference>
<dbReference type="GO" id="GO:0000278">
    <property type="term" value="P:mitotic cell cycle"/>
    <property type="evidence" value="ECO:0007669"/>
    <property type="project" value="TreeGrafter"/>
</dbReference>
<dbReference type="GO" id="GO:0005634">
    <property type="term" value="C:nucleus"/>
    <property type="evidence" value="ECO:0007669"/>
    <property type="project" value="TreeGrafter"/>
</dbReference>
<dbReference type="GO" id="GO:0042803">
    <property type="term" value="F:protein homodimerization activity"/>
    <property type="evidence" value="ECO:0007669"/>
    <property type="project" value="InterPro"/>
</dbReference>
<feature type="coiled-coil region" evidence="1">
    <location>
        <begin position="13"/>
        <end position="131"/>
    </location>
</feature>
<dbReference type="GeneID" id="129341516"/>
<feature type="coiled-coil region" evidence="1">
    <location>
        <begin position="272"/>
        <end position="689"/>
    </location>
</feature>
<gene>
    <name evidence="6" type="primary">CENPF</name>
</gene>
<feature type="region of interest" description="Disordered" evidence="2">
    <location>
        <begin position="1379"/>
        <end position="1409"/>
    </location>
</feature>
<feature type="region of interest" description="Disordered" evidence="2">
    <location>
        <begin position="136"/>
        <end position="159"/>
    </location>
</feature>
<feature type="domain" description="Centromere protein Cenp-F N-terminal" evidence="4">
    <location>
        <begin position="1"/>
        <end position="299"/>
    </location>
</feature>
<feature type="coiled-coil region" evidence="1">
    <location>
        <begin position="1772"/>
        <end position="1890"/>
    </location>
</feature>
<feature type="region of interest" description="Disordered" evidence="2">
    <location>
        <begin position="2489"/>
        <end position="2512"/>
    </location>
</feature>
<proteinExistence type="predicted"/>
<dbReference type="Pfam" id="PF10481">
    <property type="entry name" value="CENP-F_N"/>
    <property type="match status" value="1"/>
</dbReference>
<reference evidence="6" key="1">
    <citation type="submission" date="2025-08" db="UniProtKB">
        <authorList>
            <consortium name="RefSeq"/>
        </authorList>
    </citation>
    <scope>IDENTIFICATION</scope>
    <source>
        <tissue evidence="6">Blood</tissue>
    </source>
</reference>
<feature type="domain" description="Centromere protein Cenp-F leucine-rich repeat-containing" evidence="3">
    <location>
        <begin position="2027"/>
        <end position="2163"/>
    </location>
</feature>
<dbReference type="CTD" id="1063"/>
<feature type="coiled-coil region" evidence="1">
    <location>
        <begin position="1919"/>
        <end position="2164"/>
    </location>
</feature>
<evidence type="ECO:0000313" key="5">
    <source>
        <dbReference type="Proteomes" id="UP001190640"/>
    </source>
</evidence>
<keyword evidence="5" id="KW-1185">Reference proteome</keyword>
<dbReference type="GO" id="GO:0000922">
    <property type="term" value="C:spindle pole"/>
    <property type="evidence" value="ECO:0007669"/>
    <property type="project" value="TreeGrafter"/>
</dbReference>
<protein>
    <submittedName>
        <fullName evidence="6">Centromere protein F</fullName>
    </submittedName>
</protein>
<sequence length="2617" mass="300644">MSWAVEEWKEGLSTRVLHKIQELESQLEKLKRERQQRQFQLESLEAALQKQKQKVEDEKNEGATLKRENQSLIELCDNLEKTKQKLSHELQVKESQVSFQEGQLISSKKQIERLEQELKRYKSELERSQQTLIAGDSSFSSTPQKSFTIPTTPSHNDSKFDELQTKYKKEVEEKKKLEAELKTVKSHKTNPLLPQSTMSHREIARQQALSSVFSWQQEQTPSCPPSNRQETRISSGSHFPWELGSTGHQDLKSSKKVIASSILDNGKSSALTDEMKIQNQELRSRVQELEHNLQIQTSDMKLHVTKLQETQLQVENLKRELSEKSQALNKSNNEITRITAELDQTTAQLVATEEKMKRLLEQLNCQRQNSESLRHSLEQKVKEKEKEYQEELSCQLDQVRTKLQEELHQAKNNYSLLQADLEKIRLEKQRLEKNANDFTLKLNAADQAMETMQLKEKELRRNYEEVKKQNSLLSCQSSKQSQEICQLKGDLCTAKQLLQQSQSLAEEMKSKNWSLERELNILKEKAIKQDEPLEKMQLTISDLENQRESLQQLLKHKENTIEKLSIKLEDLESLQNVLAECEGLKKEVEILSQRKTESEKLLDQFHSEKEGLMSKMHSLENALMMEQIKRNDRVTVVEAENERLSMEIKNLKCVLEGKSTELEAERIAYAELQQKTVTFEEKYQKERENNSLKVSEFTEKVNILQQMLQSSADEALEKEKCISSLETSLASYVQLNTCFQKQFEELLQVRDEMERKLAEAEQKHDGFVRESEEHLSKLQVDLSETEGLVTITSAALEEKEEQLQLLIEESKRQETEIQNLKTSNELLEDSIQQLKLVPQTGSYQKQDVSPAISLNNTEIEGLKDKNTLLQSAIDTSQQNYGDLMEANLCLSNNLKDQDENLSELSERCRENSTLSLQVKERLEKKCTSLEAKNHYLECSVRAQTCPFEAEKAEFKYQEKQLTNEHEELQCQVLSLEQKNNILLRQLEKMQVVLEAEIVQKILSVGLEPKRSEQDTMQQHYEVLLQENKQLIEEMRIRNKHATSGFALNKASLEQLMVSVKEKEEELDKYQVKLELLQMDLEDKEVSIKNYADQVKQLETALRTMGMKIEESEREKERLKQEIQTLKELENLTLGFAKGDENGQSPAVFNAVTKDNFNQQIDAKCSSVPHDLMPSQNDYVQLVSSLHMTMSKLNELEKMCEHLQIEKSTLASQLKDSQLECAIGTDTMAEELRNKINVVKEKKAAFSDKWDPSEIEKQFDFEKMVFTDLKCCAGLSYEDLKLTNKEIKAHFDGIKEKILSLENQYKCLHEQNVSVGSKLSVVHCSIEMVKKENPALSTSLNQADTISFITQMTPNYRDKEHLLDGTLCLWSSHCSSTASLTESDFDSDQYRPPNEIARQDSNNKESELENTSAHQYSITELCHEDTLVRTIKQGCVIPKNYSLKNKMKQLILCETYDKSIRRLEESFEAQKNLEDEAIERIHQLLLLARKEVDCLQQKNVSDSELWQQKLHNVVLDVAPKQPAERNDTELLSQVLEEPRLHTQDLNSGSQPLFYVGTEHQLEAEQTINPLCQLETCDLSSESVTFEALHGKGKGRKYEANGTEGKRPDCETIIGVKSREACLEASGTESIRVSDKSTNPSRSPVTILPNCNNTNRIPTDILENHVTTERSPLQINVTCTLKSKLPHDMDDNLVMEVQSVNSGMRSQDKEVAVNKAACEELEKTVKELEKEKKDLSETLKSVTFDNQQLSYNLLSLEVELNKVKSDLEMYKVWLSDTREALEDLEMTKSDWTEKLLEAENGMRRIKAERENVESYALSMETDIKELQSEKEQLEKENENKLKTIFGLQEQLHIITVERNQFSQDLSALSKDKEELNHVRQKLQERIKDLESSQTDSTEFIRILESEAKAQTKLLQTAKDHIAQLSTEKDCLMLQLHNLEKVADDLVLGREMAQSQLECLSEEKEAVLREYETLQTQLNDSEKEISKISKSLEGSLVEKGELAARLNSAQEEVDQLRHGIEKLKIKIESDEKKRCRLAEKLKENARRADCLVDKIENLERELQLSEENLEDAILQAEAAKEEKEIANTELEKMHANLGNLEAEMNSLKSEKEQLERKLKEEREKATLLECGKATFVKQLEEKVIDIKSEYENALILVQSQLKQAREEIKASYSKQETCKSKEQDLMNEVTSLKHENTQLAYHLQQTKCKYSETEELMGALIQELRDIKVQLDENDSFLEQQPKTEVLQAPLEDLQAFSENPEEELGATVSQKGASIEKEGYHRLLEQLKNGENAFHPQFQHWMRSFRVLKQEREQMVKQIHELAIQLKRADPNSQTDAASKEVMLELEGLRESIEEKTREADQNLEKYCTLIIDHHKLEEENEMLKTQISFLNIQLMQSSSSTAVSCLWQSPGSPPKTGGRLLMEKTISKNVAKVQRHLENRGGGNETRSPFQETLLRNIKKRASFLQHSTTWAQDTSECESDGFPEINEGFVDITPRNSSPHSSHRTDLRPRTSPYLLNPKLGLQPSVDTINIFEMDYFPENPKATAEGSKLLKINDAQLQEITSTGSPLGFIPRSPLSTCNQSIQPIADRSAGSVDAFKARLSKSAVENELNEGCHVQ</sequence>
<feature type="coiled-coil region" evidence="1">
    <location>
        <begin position="160"/>
        <end position="187"/>
    </location>
</feature>
<dbReference type="KEGG" id="emc:129341516"/>